<dbReference type="Pfam" id="PF20237">
    <property type="entry name" value="DUF6594"/>
    <property type="match status" value="1"/>
</dbReference>
<dbReference type="PANTHER" id="PTHR34502:SF5">
    <property type="entry name" value="DUF6594 DOMAIN-CONTAINING PROTEIN"/>
    <property type="match status" value="1"/>
</dbReference>
<dbReference type="Proteomes" id="UP001043456">
    <property type="component" value="Unassembled WGS sequence"/>
</dbReference>
<dbReference type="PANTHER" id="PTHR34502">
    <property type="entry name" value="DUF6594 DOMAIN-CONTAINING PROTEIN-RELATED"/>
    <property type="match status" value="1"/>
</dbReference>
<dbReference type="InterPro" id="IPR046529">
    <property type="entry name" value="DUF6594"/>
</dbReference>
<dbReference type="GeneID" id="67008127"/>
<name>A0A9P3BG72_9EURO</name>
<evidence type="ECO:0000259" key="2">
    <source>
        <dbReference type="Pfam" id="PF20237"/>
    </source>
</evidence>
<organism evidence="3 4">
    <name type="scientific">Aspergillus pseudoviridinutans</name>
    <dbReference type="NCBI Taxonomy" id="1517512"/>
    <lineage>
        <taxon>Eukaryota</taxon>
        <taxon>Fungi</taxon>
        <taxon>Dikarya</taxon>
        <taxon>Ascomycota</taxon>
        <taxon>Pezizomycotina</taxon>
        <taxon>Eurotiomycetes</taxon>
        <taxon>Eurotiomycetidae</taxon>
        <taxon>Eurotiales</taxon>
        <taxon>Aspergillaceae</taxon>
        <taxon>Aspergillus</taxon>
        <taxon>Aspergillus subgen. Fumigati</taxon>
    </lineage>
</organism>
<evidence type="ECO:0000313" key="3">
    <source>
        <dbReference type="EMBL" id="GIJ90560.1"/>
    </source>
</evidence>
<gene>
    <name evidence="3" type="ORF">Asppvi_009517</name>
</gene>
<keyword evidence="1" id="KW-0472">Membrane</keyword>
<feature type="transmembrane region" description="Helical" evidence="1">
    <location>
        <begin position="218"/>
        <end position="237"/>
    </location>
</feature>
<protein>
    <recommendedName>
        <fullName evidence="2">DUF6594 domain-containing protein</fullName>
    </recommendedName>
</protein>
<reference evidence="3 4" key="1">
    <citation type="submission" date="2018-10" db="EMBL/GenBank/DDBJ databases">
        <title>Pan-genome distribution and transcriptional activeness of fungal secondary metabolism genes in Aspergillus section Fumigati.</title>
        <authorList>
            <person name="Takahashi H."/>
            <person name="Umemura M."/>
            <person name="Ninomiya A."/>
            <person name="Kusuya Y."/>
            <person name="Urayama S."/>
            <person name="Shimizu M."/>
            <person name="Watanabe A."/>
            <person name="Kamei K."/>
            <person name="Yaguchi T."/>
            <person name="Hagiwara D."/>
        </authorList>
    </citation>
    <scope>NUCLEOTIDE SEQUENCE [LARGE SCALE GENOMIC DNA]</scope>
    <source>
        <strain evidence="3 4">IFM 55266</strain>
    </source>
</reference>
<dbReference type="RefSeq" id="XP_043161306.1">
    <property type="nucleotide sequence ID" value="XM_043305371.1"/>
</dbReference>
<keyword evidence="1" id="KW-0812">Transmembrane</keyword>
<keyword evidence="4" id="KW-1185">Reference proteome</keyword>
<keyword evidence="1" id="KW-1133">Transmembrane helix</keyword>
<evidence type="ECO:0000256" key="1">
    <source>
        <dbReference type="SAM" id="Phobius"/>
    </source>
</evidence>
<dbReference type="OrthoDB" id="5341582at2759"/>
<sequence length="292" mass="33720">MSGNAEMATLESPPIPGPTINITEASGYDECPRGYPELAAFMKSDPIFNMFRCFNYLHLRQLLYLQEELTHLEKRLHEVDRGETDELNNTSRRCDTNEERKAIMADIRVQLREYDDLLIRYRTIFNFDMPTKRNYRHFRRWLDNMKPVVKDERMAFHNRQDLCATRAYNSDFGFLETIVSKLSTIVIRVKWLNREEQRWDESQVLYASDDRVRKAMQVATVLASSSSLLIPVIVLYFVHSPAARLLCIILFTFLFSTLLALFTRAKSSEIFAATAAFSAVMVVFVGTGLGSA</sequence>
<comment type="caution">
    <text evidence="3">The sequence shown here is derived from an EMBL/GenBank/DDBJ whole genome shotgun (WGS) entry which is preliminary data.</text>
</comment>
<dbReference type="AlphaFoldDB" id="A0A9P3BG72"/>
<evidence type="ECO:0000313" key="4">
    <source>
        <dbReference type="Proteomes" id="UP001043456"/>
    </source>
</evidence>
<proteinExistence type="predicted"/>
<dbReference type="EMBL" id="BHVY01000007">
    <property type="protein sequence ID" value="GIJ90560.1"/>
    <property type="molecule type" value="Genomic_DNA"/>
</dbReference>
<feature type="transmembrane region" description="Helical" evidence="1">
    <location>
        <begin position="243"/>
        <end position="263"/>
    </location>
</feature>
<feature type="transmembrane region" description="Helical" evidence="1">
    <location>
        <begin position="270"/>
        <end position="289"/>
    </location>
</feature>
<accession>A0A9P3BG72</accession>
<feature type="domain" description="DUF6594" evidence="2">
    <location>
        <begin position="35"/>
        <end position="282"/>
    </location>
</feature>